<evidence type="ECO:0000259" key="2">
    <source>
        <dbReference type="Pfam" id="PF03795"/>
    </source>
</evidence>
<dbReference type="AlphaFoldDB" id="A0A0A0ESA4"/>
<organism evidence="3 4">
    <name type="scientific">Lysobacter daejeonensis GH1-9</name>
    <dbReference type="NCBI Taxonomy" id="1385517"/>
    <lineage>
        <taxon>Bacteria</taxon>
        <taxon>Pseudomonadati</taxon>
        <taxon>Pseudomonadota</taxon>
        <taxon>Gammaproteobacteria</taxon>
        <taxon>Lysobacterales</taxon>
        <taxon>Lysobacteraceae</taxon>
        <taxon>Aerolutibacter</taxon>
    </lineage>
</organism>
<name>A0A0A0ESA4_9GAMM</name>
<evidence type="ECO:0000313" key="4">
    <source>
        <dbReference type="Proteomes" id="UP000029998"/>
    </source>
</evidence>
<feature type="domain" description="YCII-related" evidence="2">
    <location>
        <begin position="1"/>
        <end position="81"/>
    </location>
</feature>
<dbReference type="RefSeq" id="WP_036140021.1">
    <property type="nucleotide sequence ID" value="NZ_AVPU01000042.1"/>
</dbReference>
<accession>A0A0A0ESA4</accession>
<reference evidence="3 4" key="1">
    <citation type="submission" date="2013-08" db="EMBL/GenBank/DDBJ databases">
        <title>Genome sequencing of Lysobacter.</title>
        <authorList>
            <person name="Zhang S."/>
            <person name="Wang G."/>
        </authorList>
    </citation>
    <scope>NUCLEOTIDE SEQUENCE [LARGE SCALE GENOMIC DNA]</scope>
    <source>
        <strain evidence="3 4">GH1-9</strain>
    </source>
</reference>
<dbReference type="InterPro" id="IPR005545">
    <property type="entry name" value="YCII"/>
</dbReference>
<evidence type="ECO:0000256" key="1">
    <source>
        <dbReference type="ARBA" id="ARBA00007689"/>
    </source>
</evidence>
<sequence>MFVVLLTYTQPLAAVDALIPAHREFLHRMYETGTFLLSGRKEPRDGGVILASATSALELESVLAQDPFHIHGVANYQVIEFFPTMAAPALQSLVGA</sequence>
<gene>
    <name evidence="3" type="ORF">N800_11080</name>
</gene>
<dbReference type="Gene3D" id="3.30.70.1060">
    <property type="entry name" value="Dimeric alpha+beta barrel"/>
    <property type="match status" value="1"/>
</dbReference>
<dbReference type="OrthoDB" id="9814407at2"/>
<proteinExistence type="inferred from homology"/>
<evidence type="ECO:0000313" key="3">
    <source>
        <dbReference type="EMBL" id="KGM53125.1"/>
    </source>
</evidence>
<comment type="similarity">
    <text evidence="1">Belongs to the YciI family.</text>
</comment>
<protein>
    <submittedName>
        <fullName evidence="3">GTP cyclohydrolase</fullName>
    </submittedName>
</protein>
<dbReference type="GO" id="GO:0016787">
    <property type="term" value="F:hydrolase activity"/>
    <property type="evidence" value="ECO:0007669"/>
    <property type="project" value="UniProtKB-KW"/>
</dbReference>
<dbReference type="PANTHER" id="PTHR37828:SF1">
    <property type="entry name" value="YCII-RELATED DOMAIN-CONTAINING PROTEIN"/>
    <property type="match status" value="1"/>
</dbReference>
<dbReference type="Proteomes" id="UP000029998">
    <property type="component" value="Unassembled WGS sequence"/>
</dbReference>
<dbReference type="SUPFAM" id="SSF54909">
    <property type="entry name" value="Dimeric alpha+beta barrel"/>
    <property type="match status" value="1"/>
</dbReference>
<dbReference type="EMBL" id="AVPU01000042">
    <property type="protein sequence ID" value="KGM53125.1"/>
    <property type="molecule type" value="Genomic_DNA"/>
</dbReference>
<keyword evidence="3" id="KW-0378">Hydrolase</keyword>
<dbReference type="Pfam" id="PF03795">
    <property type="entry name" value="YCII"/>
    <property type="match status" value="1"/>
</dbReference>
<dbReference type="PANTHER" id="PTHR37828">
    <property type="entry name" value="GSR2449 PROTEIN"/>
    <property type="match status" value="1"/>
</dbReference>
<comment type="caution">
    <text evidence="3">The sequence shown here is derived from an EMBL/GenBank/DDBJ whole genome shotgun (WGS) entry which is preliminary data.</text>
</comment>
<keyword evidence="4" id="KW-1185">Reference proteome</keyword>
<dbReference type="eggNOG" id="COG2350">
    <property type="taxonomic scope" value="Bacteria"/>
</dbReference>
<dbReference type="InterPro" id="IPR011008">
    <property type="entry name" value="Dimeric_a/b-barrel"/>
</dbReference>